<dbReference type="EMBL" id="JACIBT010000001">
    <property type="protein sequence ID" value="MBB3667205.1"/>
    <property type="molecule type" value="Genomic_DNA"/>
</dbReference>
<protein>
    <submittedName>
        <fullName evidence="2">Putative coiled-coil protein SlyX</fullName>
    </submittedName>
</protein>
<organism evidence="2 3">
    <name type="scientific">Garicola koreensis</name>
    <dbReference type="NCBI Taxonomy" id="1262554"/>
    <lineage>
        <taxon>Bacteria</taxon>
        <taxon>Bacillati</taxon>
        <taxon>Actinomycetota</taxon>
        <taxon>Actinomycetes</taxon>
        <taxon>Micrococcales</taxon>
        <taxon>Micrococcaceae</taxon>
        <taxon>Garicola</taxon>
    </lineage>
</organism>
<name>A0A7W5XKQ8_9MICC</name>
<evidence type="ECO:0000256" key="1">
    <source>
        <dbReference type="SAM" id="MobiDB-lite"/>
    </source>
</evidence>
<dbReference type="RefSeq" id="WP_183357554.1">
    <property type="nucleotide sequence ID" value="NZ_BAABKR010000001.1"/>
</dbReference>
<dbReference type="Proteomes" id="UP000547528">
    <property type="component" value="Unassembled WGS sequence"/>
</dbReference>
<proteinExistence type="predicted"/>
<accession>A0A7W5XKQ8</accession>
<dbReference type="AlphaFoldDB" id="A0A7W5XKQ8"/>
<evidence type="ECO:0000313" key="3">
    <source>
        <dbReference type="Proteomes" id="UP000547528"/>
    </source>
</evidence>
<reference evidence="2 3" key="1">
    <citation type="submission" date="2020-08" db="EMBL/GenBank/DDBJ databases">
        <title>Sequencing the genomes of 1000 actinobacteria strains.</title>
        <authorList>
            <person name="Klenk H.-P."/>
        </authorList>
    </citation>
    <scope>NUCLEOTIDE SEQUENCE [LARGE SCALE GENOMIC DNA]</scope>
    <source>
        <strain evidence="2 3">DSM 28238</strain>
    </source>
</reference>
<comment type="caution">
    <text evidence="2">The sequence shown here is derived from an EMBL/GenBank/DDBJ whole genome shotgun (WGS) entry which is preliminary data.</text>
</comment>
<feature type="region of interest" description="Disordered" evidence="1">
    <location>
        <begin position="1"/>
        <end position="22"/>
    </location>
</feature>
<evidence type="ECO:0000313" key="2">
    <source>
        <dbReference type="EMBL" id="MBB3667205.1"/>
    </source>
</evidence>
<gene>
    <name evidence="2" type="ORF">FHX47_000798</name>
</gene>
<keyword evidence="3" id="KW-1185">Reference proteome</keyword>
<sequence length="197" mass="21775">MTEHTDPMETAEDSPQITASDDLGENAHQVVTALLGHQQDLIAELHSVYERLEQVREVDYARLQARVEDAEHVVSGGEDIAAQVERLTERVDELFAVVAEQAERQVRAGEELGEGQERSSTQLAERDARISAQNARIAELETAVTAASDSAESAHHKLQVLAEETESSLLHRVSERVSPAARHARTALSSITRRLRR</sequence>